<evidence type="ECO:0000313" key="3">
    <source>
        <dbReference type="Proteomes" id="UP001629059"/>
    </source>
</evidence>
<dbReference type="InterPro" id="IPR041698">
    <property type="entry name" value="Methyltransf_25"/>
</dbReference>
<dbReference type="InterPro" id="IPR029063">
    <property type="entry name" value="SAM-dependent_MTases_sf"/>
</dbReference>
<reference evidence="2 3" key="1">
    <citation type="submission" date="2024-06" db="EMBL/GenBank/DDBJ databases">
        <authorList>
            <person name="Kaempfer P."/>
            <person name="Viver T."/>
        </authorList>
    </citation>
    <scope>NUCLEOTIDE SEQUENCE [LARGE SCALE GENOMIC DNA]</scope>
    <source>
        <strain evidence="2 3">ST-75</strain>
    </source>
</reference>
<comment type="caution">
    <text evidence="2">The sequence shown here is derived from an EMBL/GenBank/DDBJ whole genome shotgun (WGS) entry which is preliminary data.</text>
</comment>
<dbReference type="EMBL" id="JBELQB010000006">
    <property type="protein sequence ID" value="MFL9837699.1"/>
    <property type="molecule type" value="Genomic_DNA"/>
</dbReference>
<keyword evidence="2" id="KW-0808">Transferase</keyword>
<keyword evidence="3" id="KW-1185">Reference proteome</keyword>
<dbReference type="CDD" id="cd02440">
    <property type="entry name" value="AdoMet_MTases"/>
    <property type="match status" value="1"/>
</dbReference>
<sequence>MMTTEFDRKKHWENIYTTKQLNEVSWYQPNPETALGYVQKFNLSKDAKIIDIGGGDSFFADALLGLGYSNITVLDISEASLERAKNRLGKNAGKVNWIACDITEFTPAEKYDFWFDRAAFHFLTNDNDVANYISNTVKAIADNGIAVIGTFSENGPLKCSGIEIKQYSKEGLASRFESYFDTIECINLDHKTPFDTVQNFTFCSFRRK</sequence>
<evidence type="ECO:0000259" key="1">
    <source>
        <dbReference type="Pfam" id="PF13649"/>
    </source>
</evidence>
<dbReference type="SUPFAM" id="SSF53335">
    <property type="entry name" value="S-adenosyl-L-methionine-dependent methyltransferases"/>
    <property type="match status" value="1"/>
</dbReference>
<dbReference type="Proteomes" id="UP001629059">
    <property type="component" value="Unassembled WGS sequence"/>
</dbReference>
<proteinExistence type="predicted"/>
<dbReference type="PANTHER" id="PTHR12843">
    <property type="entry name" value="PROTEIN-LYSINE N-METHYLTRANSFERASE METTL10"/>
    <property type="match status" value="1"/>
</dbReference>
<protein>
    <submittedName>
        <fullName evidence="2">Class I SAM-dependent methyltransferase</fullName>
        <ecNumber evidence="2">2.1.-.-</ecNumber>
    </submittedName>
</protein>
<dbReference type="PANTHER" id="PTHR12843:SF5">
    <property type="entry name" value="EEF1A LYSINE METHYLTRANSFERASE 2"/>
    <property type="match status" value="1"/>
</dbReference>
<evidence type="ECO:0000313" key="2">
    <source>
        <dbReference type="EMBL" id="MFL9837699.1"/>
    </source>
</evidence>
<dbReference type="EC" id="2.1.-.-" evidence="2"/>
<dbReference type="Pfam" id="PF13649">
    <property type="entry name" value="Methyltransf_25"/>
    <property type="match status" value="1"/>
</dbReference>
<keyword evidence="2" id="KW-0489">Methyltransferase</keyword>
<feature type="domain" description="Methyltransferase" evidence="1">
    <location>
        <begin position="49"/>
        <end position="144"/>
    </location>
</feature>
<accession>A0ABW8YC17</accession>
<dbReference type="GO" id="GO:0008168">
    <property type="term" value="F:methyltransferase activity"/>
    <property type="evidence" value="ECO:0007669"/>
    <property type="project" value="UniProtKB-KW"/>
</dbReference>
<dbReference type="GO" id="GO:0032259">
    <property type="term" value="P:methylation"/>
    <property type="evidence" value="ECO:0007669"/>
    <property type="project" value="UniProtKB-KW"/>
</dbReference>
<dbReference type="Gene3D" id="3.40.50.150">
    <property type="entry name" value="Vaccinia Virus protein VP39"/>
    <property type="match status" value="1"/>
</dbReference>
<name>A0ABW8YC17_9FLAO</name>
<dbReference type="RefSeq" id="WP_408074704.1">
    <property type="nucleotide sequence ID" value="NZ_JBELQB010000006.1"/>
</dbReference>
<organism evidence="2 3">
    <name type="scientific">Flavobacterium rhizophilum</name>
    <dbReference type="NCBI Taxonomy" id="3163296"/>
    <lineage>
        <taxon>Bacteria</taxon>
        <taxon>Pseudomonadati</taxon>
        <taxon>Bacteroidota</taxon>
        <taxon>Flavobacteriia</taxon>
        <taxon>Flavobacteriales</taxon>
        <taxon>Flavobacteriaceae</taxon>
        <taxon>Flavobacterium</taxon>
    </lineage>
</organism>
<gene>
    <name evidence="2" type="ORF">ABS768_09340</name>
</gene>